<dbReference type="InterPro" id="IPR002891">
    <property type="entry name" value="APS"/>
</dbReference>
<dbReference type="GO" id="GO:0070814">
    <property type="term" value="P:hydrogen sulfide biosynthetic process"/>
    <property type="evidence" value="ECO:0007669"/>
    <property type="project" value="UniProtKB-UniPathway"/>
</dbReference>
<dbReference type="Gene3D" id="3.40.50.300">
    <property type="entry name" value="P-loop containing nucleotide triphosphate hydrolases"/>
    <property type="match status" value="1"/>
</dbReference>
<gene>
    <name evidence="8" type="ORF">TCHU04912_LOCUS22297</name>
</gene>
<keyword evidence="4 6" id="KW-0418">Kinase</keyword>
<dbReference type="InterPro" id="IPR059117">
    <property type="entry name" value="APS_kinase_dom"/>
</dbReference>
<dbReference type="PANTHER" id="PTHR11055">
    <property type="entry name" value="BIFUNCTIONAL 3'-PHOSPHOADENOSINE 5'-PHOSPHOSULFATE SYNTHASE"/>
    <property type="match status" value="1"/>
</dbReference>
<dbReference type="HAMAP" id="MF_00065">
    <property type="entry name" value="Adenylyl_sulf_kinase"/>
    <property type="match status" value="1"/>
</dbReference>
<evidence type="ECO:0000256" key="3">
    <source>
        <dbReference type="ARBA" id="ARBA00022741"/>
    </source>
</evidence>
<evidence type="ECO:0000256" key="6">
    <source>
        <dbReference type="RuleBase" id="RU004347"/>
    </source>
</evidence>
<dbReference type="GO" id="GO:0000103">
    <property type="term" value="P:sulfate assimilation"/>
    <property type="evidence" value="ECO:0007669"/>
    <property type="project" value="InterPro"/>
</dbReference>
<comment type="similarity">
    <text evidence="6">Belongs to the APS kinase family.</text>
</comment>
<dbReference type="GO" id="GO:0004020">
    <property type="term" value="F:adenylylsulfate kinase activity"/>
    <property type="evidence" value="ECO:0007669"/>
    <property type="project" value="UniProtKB-EC"/>
</dbReference>
<feature type="domain" description="APS kinase" evidence="7">
    <location>
        <begin position="63"/>
        <end position="213"/>
    </location>
</feature>
<comment type="function">
    <text evidence="6">Catalyzes the synthesis of activated sulfate.</text>
</comment>
<evidence type="ECO:0000256" key="4">
    <source>
        <dbReference type="ARBA" id="ARBA00022777"/>
    </source>
</evidence>
<proteinExistence type="inferred from homology"/>
<dbReference type="SUPFAM" id="SSF52540">
    <property type="entry name" value="P-loop containing nucleoside triphosphate hydrolases"/>
    <property type="match status" value="1"/>
</dbReference>
<dbReference type="FunFam" id="3.40.50.300:FF:000212">
    <property type="entry name" value="Adenylyl-sulfate kinase"/>
    <property type="match status" value="1"/>
</dbReference>
<accession>A0A7S1T9P8</accession>
<evidence type="ECO:0000256" key="1">
    <source>
        <dbReference type="ARBA" id="ARBA00012121"/>
    </source>
</evidence>
<dbReference type="Pfam" id="PF01583">
    <property type="entry name" value="APS_kinase"/>
    <property type="match status" value="1"/>
</dbReference>
<dbReference type="InterPro" id="IPR027417">
    <property type="entry name" value="P-loop_NTPase"/>
</dbReference>
<evidence type="ECO:0000256" key="5">
    <source>
        <dbReference type="ARBA" id="ARBA00022840"/>
    </source>
</evidence>
<name>A0A7S1T9P8_9CHLO</name>
<evidence type="ECO:0000256" key="2">
    <source>
        <dbReference type="ARBA" id="ARBA00022679"/>
    </source>
</evidence>
<dbReference type="NCBIfam" id="NF003013">
    <property type="entry name" value="PRK03846.1"/>
    <property type="match status" value="1"/>
</dbReference>
<dbReference type="EMBL" id="HBGG01043139">
    <property type="protein sequence ID" value="CAD9229593.1"/>
    <property type="molecule type" value="Transcribed_RNA"/>
</dbReference>
<dbReference type="UniPathway" id="UPA00140">
    <property type="reaction ID" value="UER00205"/>
</dbReference>
<evidence type="ECO:0000259" key="7">
    <source>
        <dbReference type="Pfam" id="PF01583"/>
    </source>
</evidence>
<protein>
    <recommendedName>
        <fullName evidence="1 6">Adenylyl-sulfate kinase</fullName>
        <ecNumber evidence="1 6">2.7.1.25</ecNumber>
    </recommendedName>
</protein>
<dbReference type="CDD" id="cd02027">
    <property type="entry name" value="APSK"/>
    <property type="match status" value="1"/>
</dbReference>
<dbReference type="PANTHER" id="PTHR11055:SF1">
    <property type="entry name" value="PAPS SYNTHETASE, ISOFORM D"/>
    <property type="match status" value="1"/>
</dbReference>
<dbReference type="GO" id="GO:0005524">
    <property type="term" value="F:ATP binding"/>
    <property type="evidence" value="ECO:0007669"/>
    <property type="project" value="UniProtKB-KW"/>
</dbReference>
<reference evidence="8" key="1">
    <citation type="submission" date="2021-01" db="EMBL/GenBank/DDBJ databases">
        <authorList>
            <person name="Corre E."/>
            <person name="Pelletier E."/>
            <person name="Niang G."/>
            <person name="Scheremetjew M."/>
            <person name="Finn R."/>
            <person name="Kale V."/>
            <person name="Holt S."/>
            <person name="Cochrane G."/>
            <person name="Meng A."/>
            <person name="Brown T."/>
            <person name="Cohen L."/>
        </authorList>
    </citation>
    <scope>NUCLEOTIDE SEQUENCE</scope>
    <source>
        <strain evidence="8">PLY429</strain>
    </source>
</reference>
<organism evidence="8">
    <name type="scientific">Tetraselmis chuii</name>
    <dbReference type="NCBI Taxonomy" id="63592"/>
    <lineage>
        <taxon>Eukaryota</taxon>
        <taxon>Viridiplantae</taxon>
        <taxon>Chlorophyta</taxon>
        <taxon>core chlorophytes</taxon>
        <taxon>Chlorodendrophyceae</taxon>
        <taxon>Chlorodendrales</taxon>
        <taxon>Chlorodendraceae</taxon>
        <taxon>Tetraselmis</taxon>
    </lineage>
</organism>
<dbReference type="AlphaFoldDB" id="A0A7S1T9P8"/>
<keyword evidence="3 6" id="KW-0547">Nucleotide-binding</keyword>
<dbReference type="EC" id="2.7.1.25" evidence="1 6"/>
<sequence>MTVTADTGVVASVGAKDAASFTAPAKGAPQATTTAYDVGASTNIKWHESRVGRSEKEALLRQRGCVLWFTGLSGSGKSTVACTLEHMLSALGKLTVNLDGDNIRHGLNKNLGFSAEDREENIRRIGEVAKLFAESGTITLVSFISPYRADRQRARELMSTAGDFVEVFMKVPLEVCECRDPKGLYKAARAGKIKGFTGIDDPYEEPECPEVTLEATDACGAPVDPEVMAQQVLGYLQDKGYLSNGDSSAH</sequence>
<evidence type="ECO:0000313" key="8">
    <source>
        <dbReference type="EMBL" id="CAD9229593.1"/>
    </source>
</evidence>
<comment type="catalytic activity">
    <reaction evidence="6">
        <text>adenosine 5'-phosphosulfate + ATP = 3'-phosphoadenylyl sulfate + ADP + H(+)</text>
        <dbReference type="Rhea" id="RHEA:24152"/>
        <dbReference type="ChEBI" id="CHEBI:15378"/>
        <dbReference type="ChEBI" id="CHEBI:30616"/>
        <dbReference type="ChEBI" id="CHEBI:58243"/>
        <dbReference type="ChEBI" id="CHEBI:58339"/>
        <dbReference type="ChEBI" id="CHEBI:456216"/>
        <dbReference type="EC" id="2.7.1.25"/>
    </reaction>
</comment>
<keyword evidence="2 6" id="KW-0808">Transferase</keyword>
<keyword evidence="5 6" id="KW-0067">ATP-binding</keyword>
<dbReference type="NCBIfam" id="TIGR00455">
    <property type="entry name" value="apsK"/>
    <property type="match status" value="1"/>
</dbReference>
<comment type="pathway">
    <text evidence="6">Sulfur metabolism; hydrogen sulfide biosynthesis; sulfite from sulfate: step 2/3.</text>
</comment>